<gene>
    <name evidence="2" type="ORF">GCM10007147_13320</name>
</gene>
<dbReference type="AlphaFoldDB" id="A0A919CH65"/>
<dbReference type="Proteomes" id="UP000654947">
    <property type="component" value="Unassembled WGS sequence"/>
</dbReference>
<comment type="caution">
    <text evidence="2">The sequence shown here is derived from an EMBL/GenBank/DDBJ whole genome shotgun (WGS) entry which is preliminary data.</text>
</comment>
<dbReference type="SUPFAM" id="SSF51735">
    <property type="entry name" value="NAD(P)-binding Rossmann-fold domains"/>
    <property type="match status" value="1"/>
</dbReference>
<feature type="domain" description="NmrA-like" evidence="1">
    <location>
        <begin position="9"/>
        <end position="241"/>
    </location>
</feature>
<keyword evidence="3" id="KW-1185">Reference proteome</keyword>
<dbReference type="Pfam" id="PF05368">
    <property type="entry name" value="NmrA"/>
    <property type="match status" value="1"/>
</dbReference>
<dbReference type="PANTHER" id="PTHR43162">
    <property type="match status" value="1"/>
</dbReference>
<protein>
    <submittedName>
        <fullName evidence="2">NmrA family transcriptional regulator</fullName>
    </submittedName>
</protein>
<dbReference type="RefSeq" id="WP_017577677.1">
    <property type="nucleotide sequence ID" value="NZ_BMXL01000004.1"/>
</dbReference>
<dbReference type="InterPro" id="IPR051604">
    <property type="entry name" value="Ergot_Alk_Oxidoreductase"/>
</dbReference>
<dbReference type="Gene3D" id="3.40.50.720">
    <property type="entry name" value="NAD(P)-binding Rossmann-like Domain"/>
    <property type="match status" value="1"/>
</dbReference>
<dbReference type="InterPro" id="IPR036291">
    <property type="entry name" value="NAD(P)-bd_dom_sf"/>
</dbReference>
<dbReference type="Gene3D" id="3.90.25.10">
    <property type="entry name" value="UDP-galactose 4-epimerase, domain 1"/>
    <property type="match status" value="1"/>
</dbReference>
<name>A0A919CH65_9ACTN</name>
<evidence type="ECO:0000313" key="3">
    <source>
        <dbReference type="Proteomes" id="UP000654947"/>
    </source>
</evidence>
<reference evidence="2 3" key="1">
    <citation type="journal article" date="2014" name="Int. J. Syst. Evol. Microbiol.">
        <title>Complete genome sequence of Corynebacterium casei LMG S-19264T (=DSM 44701T), isolated from a smear-ripened cheese.</title>
        <authorList>
            <consortium name="US DOE Joint Genome Institute (JGI-PGF)"/>
            <person name="Walter F."/>
            <person name="Albersmeier A."/>
            <person name="Kalinowski J."/>
            <person name="Ruckert C."/>
        </authorList>
    </citation>
    <scope>NUCLEOTIDE SEQUENCE [LARGE SCALE GENOMIC DNA]</scope>
    <source>
        <strain evidence="2 3">KCTC 19473</strain>
    </source>
</reference>
<evidence type="ECO:0000259" key="1">
    <source>
        <dbReference type="Pfam" id="PF05368"/>
    </source>
</evidence>
<dbReference type="PANTHER" id="PTHR43162:SF1">
    <property type="entry name" value="PRESTALK A DIFFERENTIATION PROTEIN A"/>
    <property type="match status" value="1"/>
</dbReference>
<dbReference type="EMBL" id="BMXL01000004">
    <property type="protein sequence ID" value="GHD20661.1"/>
    <property type="molecule type" value="Genomic_DNA"/>
</dbReference>
<organism evidence="2 3">
    <name type="scientific">Nocardiopsis kunsanensis</name>
    <dbReference type="NCBI Taxonomy" id="141693"/>
    <lineage>
        <taxon>Bacteria</taxon>
        <taxon>Bacillati</taxon>
        <taxon>Actinomycetota</taxon>
        <taxon>Actinomycetes</taxon>
        <taxon>Streptosporangiales</taxon>
        <taxon>Nocardiopsidaceae</taxon>
        <taxon>Nocardiopsis</taxon>
    </lineage>
</organism>
<accession>A0A919CH65</accession>
<sequence>MAHENTLGKIVVTTPTGNVGSRVVRLLLQAGMRPTLLLRDPDRIDAHTRARVDLVQGDQGDVDAVLRATRGADRLFWVDPPTPDDDPVAGHARMGANAARAVSENGIGHTVFLSSVGAEKRHGAGEIDGLARTEQALDATGANVLHLRCGYFFTNLFMDISALREGVLPTPWPLESAMPWVDPRDIGDVAAARLLSANWSGSRVQAVHGPEDLSFSGVADILAQALGRPVRAERVSDEEVRAGLGSVGLSTGQIEGVVGMAAGLREGFTPEQERGALTTTPTTLAAWAHAHLRPALST</sequence>
<dbReference type="InterPro" id="IPR008030">
    <property type="entry name" value="NmrA-like"/>
</dbReference>
<proteinExistence type="predicted"/>
<evidence type="ECO:0000313" key="2">
    <source>
        <dbReference type="EMBL" id="GHD20661.1"/>
    </source>
</evidence>